<dbReference type="Proteomes" id="UP000191342">
    <property type="component" value="Unassembled WGS sequence"/>
</dbReference>
<protein>
    <submittedName>
        <fullName evidence="2">Uncharacterized protein</fullName>
    </submittedName>
</protein>
<feature type="region of interest" description="Disordered" evidence="1">
    <location>
        <begin position="1"/>
        <end position="23"/>
    </location>
</feature>
<evidence type="ECO:0000313" key="3">
    <source>
        <dbReference type="Proteomes" id="UP000191342"/>
    </source>
</evidence>
<comment type="caution">
    <text evidence="2">The sequence shown here is derived from an EMBL/GenBank/DDBJ whole genome shotgun (WGS) entry which is preliminary data.</text>
</comment>
<dbReference type="STRING" id="254877.A0A1V6TCS4"/>
<dbReference type="OrthoDB" id="4312532at2759"/>
<name>A0A1V6TCS4_9EURO</name>
<evidence type="ECO:0000313" key="2">
    <source>
        <dbReference type="EMBL" id="OQE24192.1"/>
    </source>
</evidence>
<keyword evidence="3" id="KW-1185">Reference proteome</keyword>
<proteinExistence type="predicted"/>
<evidence type="ECO:0000256" key="1">
    <source>
        <dbReference type="SAM" id="MobiDB-lite"/>
    </source>
</evidence>
<organism evidence="2 3">
    <name type="scientific">Penicillium flavigenum</name>
    <dbReference type="NCBI Taxonomy" id="254877"/>
    <lineage>
        <taxon>Eukaryota</taxon>
        <taxon>Fungi</taxon>
        <taxon>Dikarya</taxon>
        <taxon>Ascomycota</taxon>
        <taxon>Pezizomycotina</taxon>
        <taxon>Eurotiomycetes</taxon>
        <taxon>Eurotiomycetidae</taxon>
        <taxon>Eurotiales</taxon>
        <taxon>Aspergillaceae</taxon>
        <taxon>Penicillium</taxon>
    </lineage>
</organism>
<dbReference type="AlphaFoldDB" id="A0A1V6TCS4"/>
<reference evidence="3" key="1">
    <citation type="journal article" date="2017" name="Nat. Microbiol.">
        <title>Global analysis of biosynthetic gene clusters reveals vast potential of secondary metabolite production in Penicillium species.</title>
        <authorList>
            <person name="Nielsen J.C."/>
            <person name="Grijseels S."/>
            <person name="Prigent S."/>
            <person name="Ji B."/>
            <person name="Dainat J."/>
            <person name="Nielsen K.F."/>
            <person name="Frisvad J.C."/>
            <person name="Workman M."/>
            <person name="Nielsen J."/>
        </authorList>
    </citation>
    <scope>NUCLEOTIDE SEQUENCE [LARGE SCALE GENOMIC DNA]</scope>
    <source>
        <strain evidence="3">IBT 14082</strain>
    </source>
</reference>
<gene>
    <name evidence="2" type="ORF">PENFLA_c010G03600</name>
</gene>
<accession>A0A1V6TCS4</accession>
<dbReference type="EMBL" id="MLQL01000010">
    <property type="protein sequence ID" value="OQE24192.1"/>
    <property type="molecule type" value="Genomic_DNA"/>
</dbReference>
<sequence>MTDSSSSQPAAVQPTNRNPNRDWHAKQDVAVADQAVDLPEIGSLNLYKITPPLKERTDLDMWIDQVEKTLRSHKLHNLVNKEIPWPVVDDPNGDKWRTLSLQVRIWLSSSIDHGLMQEINGRGNATDFADELFDEIKKHMKGEGHGALKAAMNSFRKISRTQFATSEDFIHALKLRYKTLCDLEGRIPPYYALQSMLSELIEVPELSIFIIVKDNELSAVQDPVHNITTIDFYRYSTAILDFIKSSNADSLLS</sequence>
<feature type="compositionally biased region" description="Polar residues" evidence="1">
    <location>
        <begin position="1"/>
        <end position="18"/>
    </location>
</feature>